<protein>
    <submittedName>
        <fullName evidence="1">Uncharacterized protein</fullName>
    </submittedName>
</protein>
<proteinExistence type="predicted"/>
<dbReference type="AlphaFoldDB" id="E6QBA0"/>
<comment type="caution">
    <text evidence="1">The sequence shown here is derived from an EMBL/GenBank/DDBJ whole genome shotgun (WGS) entry which is preliminary data.</text>
</comment>
<name>E6QBA0_9ZZZZ</name>
<dbReference type="EMBL" id="CABP01000068">
    <property type="protein sequence ID" value="CBI04476.1"/>
    <property type="molecule type" value="Genomic_DNA"/>
</dbReference>
<organism evidence="1">
    <name type="scientific">mine drainage metagenome</name>
    <dbReference type="NCBI Taxonomy" id="410659"/>
    <lineage>
        <taxon>unclassified sequences</taxon>
        <taxon>metagenomes</taxon>
        <taxon>ecological metagenomes</taxon>
    </lineage>
</organism>
<reference evidence="1" key="1">
    <citation type="submission" date="2009-10" db="EMBL/GenBank/DDBJ databases">
        <title>Diversity of trophic interactions inside an arsenic-rich microbial ecosystem.</title>
        <authorList>
            <person name="Bertin P.N."/>
            <person name="Heinrich-Salmeron A."/>
            <person name="Pelletier E."/>
            <person name="Goulhen-Chollet F."/>
            <person name="Arsene-Ploetze F."/>
            <person name="Gallien S."/>
            <person name="Calteau A."/>
            <person name="Vallenet D."/>
            <person name="Casiot C."/>
            <person name="Chane-Woon-Ming B."/>
            <person name="Giloteaux L."/>
            <person name="Barakat M."/>
            <person name="Bonnefoy V."/>
            <person name="Bruneel O."/>
            <person name="Chandler M."/>
            <person name="Cleiss J."/>
            <person name="Duran R."/>
            <person name="Elbaz-Poulichet F."/>
            <person name="Fonknechten N."/>
            <person name="Lauga B."/>
            <person name="Mornico D."/>
            <person name="Ortet P."/>
            <person name="Schaeffer C."/>
            <person name="Siguier P."/>
            <person name="Alexander Thil Smith A."/>
            <person name="Van Dorsselaer A."/>
            <person name="Weissenbach J."/>
            <person name="Medigue C."/>
            <person name="Le Paslier D."/>
        </authorList>
    </citation>
    <scope>NUCLEOTIDE SEQUENCE</scope>
</reference>
<evidence type="ECO:0000313" key="1">
    <source>
        <dbReference type="EMBL" id="CBI04476.1"/>
    </source>
</evidence>
<gene>
    <name evidence="1" type="ORF">CARN5_2042</name>
</gene>
<sequence length="36" mass="3815">MGLERSVALGWGEGVEDVFVCQAPLAFDDEGVSLFA</sequence>
<accession>E6QBA0</accession>